<gene>
    <name evidence="2" type="ORF">NDU88_007505</name>
</gene>
<dbReference type="Proteomes" id="UP001066276">
    <property type="component" value="Chromosome 7"/>
</dbReference>
<name>A0AAV7PMU2_PLEWA</name>
<dbReference type="EMBL" id="JANPWB010000011">
    <property type="protein sequence ID" value="KAJ1129134.1"/>
    <property type="molecule type" value="Genomic_DNA"/>
</dbReference>
<proteinExistence type="predicted"/>
<evidence type="ECO:0000313" key="2">
    <source>
        <dbReference type="EMBL" id="KAJ1129134.1"/>
    </source>
</evidence>
<evidence type="ECO:0000256" key="1">
    <source>
        <dbReference type="SAM" id="MobiDB-lite"/>
    </source>
</evidence>
<sequence>MRSRTALPQVNERAFDVSALEAVTFLCCPKGRSQVVSGIGAGAARTLRAELRLKAARERPGRGRRGPEERRGVH</sequence>
<keyword evidence="3" id="KW-1185">Reference proteome</keyword>
<evidence type="ECO:0000313" key="3">
    <source>
        <dbReference type="Proteomes" id="UP001066276"/>
    </source>
</evidence>
<reference evidence="2" key="1">
    <citation type="journal article" date="2022" name="bioRxiv">
        <title>Sequencing and chromosome-scale assembly of the giantPleurodeles waltlgenome.</title>
        <authorList>
            <person name="Brown T."/>
            <person name="Elewa A."/>
            <person name="Iarovenko S."/>
            <person name="Subramanian E."/>
            <person name="Araus A.J."/>
            <person name="Petzold A."/>
            <person name="Susuki M."/>
            <person name="Suzuki K.-i.T."/>
            <person name="Hayashi T."/>
            <person name="Toyoda A."/>
            <person name="Oliveira C."/>
            <person name="Osipova E."/>
            <person name="Leigh N.D."/>
            <person name="Simon A."/>
            <person name="Yun M.H."/>
        </authorList>
    </citation>
    <scope>NUCLEOTIDE SEQUENCE</scope>
    <source>
        <strain evidence="2">20211129_DDA</strain>
        <tissue evidence="2">Liver</tissue>
    </source>
</reference>
<dbReference type="AlphaFoldDB" id="A0AAV7PMU2"/>
<protein>
    <submittedName>
        <fullName evidence="2">Uncharacterized protein</fullName>
    </submittedName>
</protein>
<accession>A0AAV7PMU2</accession>
<comment type="caution">
    <text evidence="2">The sequence shown here is derived from an EMBL/GenBank/DDBJ whole genome shotgun (WGS) entry which is preliminary data.</text>
</comment>
<organism evidence="2 3">
    <name type="scientific">Pleurodeles waltl</name>
    <name type="common">Iberian ribbed newt</name>
    <dbReference type="NCBI Taxonomy" id="8319"/>
    <lineage>
        <taxon>Eukaryota</taxon>
        <taxon>Metazoa</taxon>
        <taxon>Chordata</taxon>
        <taxon>Craniata</taxon>
        <taxon>Vertebrata</taxon>
        <taxon>Euteleostomi</taxon>
        <taxon>Amphibia</taxon>
        <taxon>Batrachia</taxon>
        <taxon>Caudata</taxon>
        <taxon>Salamandroidea</taxon>
        <taxon>Salamandridae</taxon>
        <taxon>Pleurodelinae</taxon>
        <taxon>Pleurodeles</taxon>
    </lineage>
</organism>
<feature type="region of interest" description="Disordered" evidence="1">
    <location>
        <begin position="54"/>
        <end position="74"/>
    </location>
</feature>